<evidence type="ECO:0000256" key="1">
    <source>
        <dbReference type="SAM" id="MobiDB-lite"/>
    </source>
</evidence>
<dbReference type="Proteomes" id="UP000324800">
    <property type="component" value="Unassembled WGS sequence"/>
</dbReference>
<name>A0A5J4W2N9_9EUKA</name>
<dbReference type="AlphaFoldDB" id="A0A5J4W2N9"/>
<evidence type="ECO:0000313" key="2">
    <source>
        <dbReference type="EMBL" id="KAA6388806.1"/>
    </source>
</evidence>
<feature type="compositionally biased region" description="Basic and acidic residues" evidence="1">
    <location>
        <begin position="190"/>
        <end position="208"/>
    </location>
</feature>
<proteinExistence type="predicted"/>
<dbReference type="OrthoDB" id="10692479at2759"/>
<reference evidence="2 3" key="1">
    <citation type="submission" date="2019-03" db="EMBL/GenBank/DDBJ databases">
        <title>Single cell metagenomics reveals metabolic interactions within the superorganism composed of flagellate Streblomastix strix and complex community of Bacteroidetes bacteria on its surface.</title>
        <authorList>
            <person name="Treitli S.C."/>
            <person name="Kolisko M."/>
            <person name="Husnik F."/>
            <person name="Keeling P."/>
            <person name="Hampl V."/>
        </authorList>
    </citation>
    <scope>NUCLEOTIDE SEQUENCE [LARGE SCALE GENOMIC DNA]</scope>
    <source>
        <strain evidence="2">ST1C</strain>
    </source>
</reference>
<accession>A0A5J4W2N9</accession>
<dbReference type="EMBL" id="SNRW01003842">
    <property type="protein sequence ID" value="KAA6388806.1"/>
    <property type="molecule type" value="Genomic_DNA"/>
</dbReference>
<organism evidence="2 3">
    <name type="scientific">Streblomastix strix</name>
    <dbReference type="NCBI Taxonomy" id="222440"/>
    <lineage>
        <taxon>Eukaryota</taxon>
        <taxon>Metamonada</taxon>
        <taxon>Preaxostyla</taxon>
        <taxon>Oxymonadida</taxon>
        <taxon>Streblomastigidae</taxon>
        <taxon>Streblomastix</taxon>
    </lineage>
</organism>
<sequence>MMENIGTDNLILQELSEVPKELIEGLRRDDYMGYLNLISLMAPILFTTENLSRISSPQLQPQQINDQDNKTEENKAKPLLLSQELINQRFNMKPSQAHIFLSILRGNDFEFIQKVLEGEIEPGNANSEDFGQQQNLTLNENQNEQIKQQDIQNPHIVEQQSSKDQEEQEENEPFVFNNRHRNLMYKSIKKNKDQEMKKEEEDEQKKENESEDQILVKKSLLRKILLEYEGAETELDNKDFGAVQSKEKELKIKLFIIEQKERERKRLQMNERIQNLIVREMNNQKQEKLKHAHDLCVDEMKQRELSIQRNIEKKEEEKKKKIATVDPEIQTFQIITFQIVVYK</sequence>
<evidence type="ECO:0000313" key="3">
    <source>
        <dbReference type="Proteomes" id="UP000324800"/>
    </source>
</evidence>
<gene>
    <name evidence="2" type="ORF">EZS28_015667</name>
</gene>
<comment type="caution">
    <text evidence="2">The sequence shown here is derived from an EMBL/GenBank/DDBJ whole genome shotgun (WGS) entry which is preliminary data.</text>
</comment>
<feature type="region of interest" description="Disordered" evidence="1">
    <location>
        <begin position="185"/>
        <end position="211"/>
    </location>
</feature>
<protein>
    <submittedName>
        <fullName evidence="2">Uncharacterized protein</fullName>
    </submittedName>
</protein>